<dbReference type="InterPro" id="IPR027417">
    <property type="entry name" value="P-loop_NTPase"/>
</dbReference>
<evidence type="ECO:0000256" key="7">
    <source>
        <dbReference type="ARBA" id="ARBA00023212"/>
    </source>
</evidence>
<feature type="domain" description="Kinesin motor" evidence="12">
    <location>
        <begin position="197"/>
        <end position="516"/>
    </location>
</feature>
<dbReference type="PANTHER" id="PTHR47971">
    <property type="entry name" value="KINESIN-RELATED PROTEIN 6"/>
    <property type="match status" value="1"/>
</dbReference>
<feature type="region of interest" description="Disordered" evidence="11">
    <location>
        <begin position="156"/>
        <end position="196"/>
    </location>
</feature>
<protein>
    <recommendedName>
        <fullName evidence="10">Kinesin-like protein</fullName>
    </recommendedName>
</protein>
<dbReference type="FunFam" id="3.40.850.10:FF:000012">
    <property type="entry name" value="Kinesin-like protein"/>
    <property type="match status" value="1"/>
</dbReference>
<feature type="compositionally biased region" description="Basic and acidic residues" evidence="11">
    <location>
        <begin position="636"/>
        <end position="645"/>
    </location>
</feature>
<dbReference type="GO" id="GO:0003777">
    <property type="term" value="F:microtubule motor activity"/>
    <property type="evidence" value="ECO:0007669"/>
    <property type="project" value="InterPro"/>
</dbReference>
<keyword evidence="5 9" id="KW-0067">ATP-binding</keyword>
<dbReference type="SUPFAM" id="SSF47769">
    <property type="entry name" value="SAM/Pointed domain"/>
    <property type="match status" value="1"/>
</dbReference>
<dbReference type="InterPro" id="IPR027640">
    <property type="entry name" value="Kinesin-like_fam"/>
</dbReference>
<evidence type="ECO:0000256" key="8">
    <source>
        <dbReference type="ARBA" id="ARBA00061030"/>
    </source>
</evidence>
<keyword evidence="7" id="KW-0206">Cytoskeleton</keyword>
<evidence type="ECO:0000256" key="4">
    <source>
        <dbReference type="ARBA" id="ARBA00022741"/>
    </source>
</evidence>
<comment type="subcellular location">
    <subcellularLocation>
        <location evidence="1">Cytoplasm</location>
        <location evidence="1">Cytoskeleton</location>
    </subcellularLocation>
</comment>
<dbReference type="Gene3D" id="3.40.850.10">
    <property type="entry name" value="Kinesin motor domain"/>
    <property type="match status" value="1"/>
</dbReference>
<dbReference type="Proteomes" id="UP001431209">
    <property type="component" value="Unassembled WGS sequence"/>
</dbReference>
<comment type="caution">
    <text evidence="13">The sequence shown here is derived from an EMBL/GenBank/DDBJ whole genome shotgun (WGS) entry which is preliminary data.</text>
</comment>
<feature type="compositionally biased region" description="Polar residues" evidence="11">
    <location>
        <begin position="168"/>
        <end position="193"/>
    </location>
</feature>
<dbReference type="SUPFAM" id="SSF52540">
    <property type="entry name" value="P-loop containing nucleoside triphosphate hydrolases"/>
    <property type="match status" value="1"/>
</dbReference>
<keyword evidence="6 9" id="KW-0505">Motor protein</keyword>
<dbReference type="CDD" id="cd01367">
    <property type="entry name" value="KISc_KIF2_like"/>
    <property type="match status" value="1"/>
</dbReference>
<keyword evidence="14" id="KW-1185">Reference proteome</keyword>
<dbReference type="InterPro" id="IPR013761">
    <property type="entry name" value="SAM/pointed_sf"/>
</dbReference>
<gene>
    <name evidence="13" type="ORF">AKO1_012709</name>
</gene>
<dbReference type="Pfam" id="PF00225">
    <property type="entry name" value="Kinesin"/>
    <property type="match status" value="1"/>
</dbReference>
<dbReference type="PRINTS" id="PR00380">
    <property type="entry name" value="KINESINHEAVY"/>
</dbReference>
<dbReference type="PROSITE" id="PS00411">
    <property type="entry name" value="KINESIN_MOTOR_1"/>
    <property type="match status" value="1"/>
</dbReference>
<dbReference type="GO" id="GO:0005524">
    <property type="term" value="F:ATP binding"/>
    <property type="evidence" value="ECO:0007669"/>
    <property type="project" value="UniProtKB-UniRule"/>
</dbReference>
<dbReference type="GO" id="GO:0008017">
    <property type="term" value="F:microtubule binding"/>
    <property type="evidence" value="ECO:0007669"/>
    <property type="project" value="InterPro"/>
</dbReference>
<dbReference type="SMART" id="SM00129">
    <property type="entry name" value="KISc"/>
    <property type="match status" value="1"/>
</dbReference>
<dbReference type="EMBL" id="JAOPGA020000762">
    <property type="protein sequence ID" value="KAL0481387.1"/>
    <property type="molecule type" value="Genomic_DNA"/>
</dbReference>
<dbReference type="InterPro" id="IPR036961">
    <property type="entry name" value="Kinesin_motor_dom_sf"/>
</dbReference>
<keyword evidence="3 10" id="KW-0493">Microtubule</keyword>
<evidence type="ECO:0000256" key="11">
    <source>
        <dbReference type="SAM" id="MobiDB-lite"/>
    </source>
</evidence>
<reference evidence="13 14" key="1">
    <citation type="submission" date="2024-03" db="EMBL/GenBank/DDBJ databases">
        <title>The Acrasis kona genome and developmental transcriptomes reveal deep origins of eukaryotic multicellular pathways.</title>
        <authorList>
            <person name="Sheikh S."/>
            <person name="Fu C.-J."/>
            <person name="Brown M.W."/>
            <person name="Baldauf S.L."/>
        </authorList>
    </citation>
    <scope>NUCLEOTIDE SEQUENCE [LARGE SCALE GENOMIC DNA]</scope>
    <source>
        <strain evidence="13 14">ATCC MYA-3509</strain>
    </source>
</reference>
<proteinExistence type="inferred from homology"/>
<feature type="binding site" evidence="9">
    <location>
        <begin position="287"/>
        <end position="294"/>
    </location>
    <ligand>
        <name>ATP</name>
        <dbReference type="ChEBI" id="CHEBI:30616"/>
    </ligand>
</feature>
<accession>A0AAW2YYM2</accession>
<evidence type="ECO:0000256" key="6">
    <source>
        <dbReference type="ARBA" id="ARBA00023175"/>
    </source>
</evidence>
<dbReference type="GO" id="GO:0007019">
    <property type="term" value="P:microtubule depolymerization"/>
    <property type="evidence" value="ECO:0007669"/>
    <property type="project" value="TreeGrafter"/>
</dbReference>
<name>A0AAW2YYM2_9EUKA</name>
<feature type="region of interest" description="Disordered" evidence="11">
    <location>
        <begin position="620"/>
        <end position="645"/>
    </location>
</feature>
<dbReference type="InterPro" id="IPR001752">
    <property type="entry name" value="Kinesin_motor_dom"/>
</dbReference>
<dbReference type="PROSITE" id="PS50067">
    <property type="entry name" value="KINESIN_MOTOR_2"/>
    <property type="match status" value="1"/>
</dbReference>
<dbReference type="GO" id="GO:0005874">
    <property type="term" value="C:microtubule"/>
    <property type="evidence" value="ECO:0007669"/>
    <property type="project" value="UniProtKB-KW"/>
</dbReference>
<evidence type="ECO:0000256" key="1">
    <source>
        <dbReference type="ARBA" id="ARBA00004245"/>
    </source>
</evidence>
<dbReference type="GO" id="GO:0007018">
    <property type="term" value="P:microtubule-based movement"/>
    <property type="evidence" value="ECO:0007669"/>
    <property type="project" value="InterPro"/>
</dbReference>
<keyword evidence="4 9" id="KW-0547">Nucleotide-binding</keyword>
<evidence type="ECO:0000313" key="14">
    <source>
        <dbReference type="Proteomes" id="UP001431209"/>
    </source>
</evidence>
<dbReference type="InterPro" id="IPR019821">
    <property type="entry name" value="Kinesin_motor_CS"/>
</dbReference>
<evidence type="ECO:0000313" key="13">
    <source>
        <dbReference type="EMBL" id="KAL0481387.1"/>
    </source>
</evidence>
<keyword evidence="2" id="KW-0963">Cytoplasm</keyword>
<feature type="compositionally biased region" description="Acidic residues" evidence="11">
    <location>
        <begin position="620"/>
        <end position="635"/>
    </location>
</feature>
<evidence type="ECO:0000256" key="3">
    <source>
        <dbReference type="ARBA" id="ARBA00022701"/>
    </source>
</evidence>
<evidence type="ECO:0000256" key="2">
    <source>
        <dbReference type="ARBA" id="ARBA00022490"/>
    </source>
</evidence>
<evidence type="ECO:0000256" key="9">
    <source>
        <dbReference type="PROSITE-ProRule" id="PRU00283"/>
    </source>
</evidence>
<comment type="similarity">
    <text evidence="8">Belongs to the TRAFAC class myosin-kinesin ATPase superfamily. Kinesin family. KIN-13 subfamily.</text>
</comment>
<evidence type="ECO:0000256" key="5">
    <source>
        <dbReference type="ARBA" id="ARBA00022840"/>
    </source>
</evidence>
<organism evidence="13 14">
    <name type="scientific">Acrasis kona</name>
    <dbReference type="NCBI Taxonomy" id="1008807"/>
    <lineage>
        <taxon>Eukaryota</taxon>
        <taxon>Discoba</taxon>
        <taxon>Heterolobosea</taxon>
        <taxon>Tetramitia</taxon>
        <taxon>Eutetramitia</taxon>
        <taxon>Acrasidae</taxon>
        <taxon>Acrasis</taxon>
    </lineage>
</organism>
<evidence type="ECO:0000256" key="10">
    <source>
        <dbReference type="RuleBase" id="RU000394"/>
    </source>
</evidence>
<dbReference type="AlphaFoldDB" id="A0AAW2YYM2"/>
<sequence>MADNTLYQYLEKSNLESYFPQLKQLGIGMDRLSNMSLNDLQGITFSHRADKKKFFELIHNLKNSAPTSREPEKSAEHAAMAKCQVIELGANRAYKDEEKENIRGSNLEDVEDDHLLDWNTALSQRNNGAMDEDFEVHHMSEQQRKKQSILDNLKRIAEAPVKRRNSGKTKASMLSNNTPQSAGTPNAPSSGTKTKSKICVAVRKRPLGASERQRNEQDILEVENECQLTIHEPKTKVDLTKYVEKHPFIFDEVFDEYANNEDVYRRTAQPLVEHVFNKGKATCFAYGQTGSGKTFTMMGKNGQHGLYLLAAIDIFARLMPNQRVWISFYEIYGGKLFDLLNNRQKLTAREDSKSMVNIVGLSEIEVESVEALMAIIEFGNSIRATGSTGANADSSRSHAILQIAIKQDANKKAIGKFSFIDLAGSERGADTAHNNKQTRMEGADINKSLLALKECIRSLDQNHKHIPFRGSKLTEVLKDSFLGNSRTVMVANVAPGGTSCEHTLNTLRYADRVKEMKNPDELKRQQARLREAQANGEIKRQQMIANAPPPVVNGPVINNPNILKLLRQKGLMGNVNSQGIQQAPQMNNYSDEEEQLPMDNQDDFDDVDEDVDDELIVEDDDNDTDFDEFDNVGNDDMDRGQLSDNDRFENHFEDVDEKELEEAHNDLINKILEEEEEVIASHRQHIDDVMDLMKQEMRLLNEVEKPNSAIDGYVHELDGILVKKAQAIKVLRDRLANFQQHLREEEILSRSFRKESK</sequence>
<dbReference type="PANTHER" id="PTHR47971:SF8">
    <property type="entry name" value="KINESIN-LIKE PROTEIN"/>
    <property type="match status" value="1"/>
</dbReference>
<evidence type="ECO:0000259" key="12">
    <source>
        <dbReference type="PROSITE" id="PS50067"/>
    </source>
</evidence>